<evidence type="ECO:0000256" key="6">
    <source>
        <dbReference type="PROSITE-ProRule" id="PRU00221"/>
    </source>
</evidence>
<evidence type="ECO:0000256" key="2">
    <source>
        <dbReference type="ARBA" id="ARBA00022603"/>
    </source>
</evidence>
<dbReference type="Pfam" id="PF13847">
    <property type="entry name" value="Methyltransf_31"/>
    <property type="match status" value="1"/>
</dbReference>
<dbReference type="PROSITE" id="PS50294">
    <property type="entry name" value="WD_REPEATS_REGION"/>
    <property type="match status" value="1"/>
</dbReference>
<feature type="repeat" description="WD" evidence="6">
    <location>
        <begin position="716"/>
        <end position="747"/>
    </location>
</feature>
<dbReference type="STRING" id="90262.A0A1X2IS59"/>
<evidence type="ECO:0000259" key="8">
    <source>
        <dbReference type="Pfam" id="PF13847"/>
    </source>
</evidence>
<gene>
    <name evidence="10" type="ORF">BCR42DRAFT_322626</name>
</gene>
<dbReference type="OrthoDB" id="7848332at2759"/>
<dbReference type="PROSITE" id="PS50082">
    <property type="entry name" value="WD_REPEATS_2"/>
    <property type="match status" value="1"/>
</dbReference>
<dbReference type="CDD" id="cd02440">
    <property type="entry name" value="AdoMet_MTases"/>
    <property type="match status" value="1"/>
</dbReference>
<dbReference type="SUPFAM" id="SSF50978">
    <property type="entry name" value="WD40 repeat-like"/>
    <property type="match status" value="1"/>
</dbReference>
<dbReference type="EMBL" id="MCGE01000006">
    <property type="protein sequence ID" value="ORZ20576.1"/>
    <property type="molecule type" value="Genomic_DNA"/>
</dbReference>
<dbReference type="InterPro" id="IPR025714">
    <property type="entry name" value="Methyltranfer_dom"/>
</dbReference>
<keyword evidence="3 7" id="KW-0808">Transferase</keyword>
<dbReference type="SMART" id="SM00667">
    <property type="entry name" value="LisH"/>
    <property type="match status" value="1"/>
</dbReference>
<organism evidence="10 11">
    <name type="scientific">Absidia repens</name>
    <dbReference type="NCBI Taxonomy" id="90262"/>
    <lineage>
        <taxon>Eukaryota</taxon>
        <taxon>Fungi</taxon>
        <taxon>Fungi incertae sedis</taxon>
        <taxon>Mucoromycota</taxon>
        <taxon>Mucoromycotina</taxon>
        <taxon>Mucoromycetes</taxon>
        <taxon>Mucorales</taxon>
        <taxon>Cunninghamellaceae</taxon>
        <taxon>Absidia</taxon>
    </lineage>
</organism>
<dbReference type="GO" id="GO:0032259">
    <property type="term" value="P:methylation"/>
    <property type="evidence" value="ECO:0007669"/>
    <property type="project" value="UniProtKB-KW"/>
</dbReference>
<evidence type="ECO:0000259" key="9">
    <source>
        <dbReference type="Pfam" id="PF22528"/>
    </source>
</evidence>
<dbReference type="FunFam" id="3.40.50.150:FF:000003">
    <property type="entry name" value="Blast:Protein arginine N-methyltransferase 1"/>
    <property type="match status" value="1"/>
</dbReference>
<sequence length="765" mass="85754">MAANATDASGLTSKDYYFDSYAHFGIHEEMLKDEVRTISYRESIYRNKHLFEGKVVLDVGCGTGILSMFAAKSGAKHVYGIDMSNIIHQARIIVKDNGFADKITLIQGKMEEVQLPVDKVDIIISEWMGYFLLYESMLDTVLVARDKYLAEDGMIFPDKATMYIGAIEDGDYKDEKINYWDDVYGFDYSSIKNLAIKEPLVDTVDGASVMSDACPFKEIDILTVKKEDLTFKVPFQITAARDDYVHAFICWFDIGFSKCHKPIYFSTGPHAKYTHWKQTVFYTPNTLTVNKGETIQGTIACAPNDRNPRDLDIIIDYNFKGEHGSEEHTSEAHRHVARFLEHYGYSETLEAFQREAGRLAHTAPATQDVIDTHNTPDTNALASHLSLLQLDRASVLAPGDFDFYTTVLDSLAQLHNTNILSICVQDESRILATSATDKTVKLHALSSTLPTTTTTLRTFQHHQAPVLSIDFHPVYAHIMLTTSMDGTAVLVDTSSSNDGDDDSIVQRFKDHQRYVVRGIFSPNDGRYFATASYDRTICIYENKYSLANGDHGDGQHRLEYELVGKLGPFLGNVETICFGNVPILVAGIQNDNYLHFFRMTSTTSTSPHEIKTLNLNGNGDDWVSFSPVWLSFSPDQPHLLLVSTDHTSGRMLLLDTSTSTQVQNYYIAPCDNKFITRRHIFHPSGRYFYVIGGEDNHAVKVVETKTGHLEATLDDDAGHHAMIRTLTLDPSGQCLLTAGFDHTVTLWTKKSAAVDSDALDIQMMR</sequence>
<evidence type="ECO:0000313" key="10">
    <source>
        <dbReference type="EMBL" id="ORZ20576.1"/>
    </source>
</evidence>
<dbReference type="InterPro" id="IPR001680">
    <property type="entry name" value="WD40_rpt"/>
</dbReference>
<dbReference type="InterPro" id="IPR015943">
    <property type="entry name" value="WD40/YVTN_repeat-like_dom_sf"/>
</dbReference>
<dbReference type="PANTHER" id="PTHR11006:SF53">
    <property type="entry name" value="PROTEIN ARGININE N-METHYLTRANSFERASE 3"/>
    <property type="match status" value="1"/>
</dbReference>
<dbReference type="InterPro" id="IPR025799">
    <property type="entry name" value="Arg_MeTrfase"/>
</dbReference>
<dbReference type="FunFam" id="2.70.160.11:FF:000001">
    <property type="entry name" value="Blast:Protein arginine N-methyltransferase 1"/>
    <property type="match status" value="1"/>
</dbReference>
<feature type="domain" description="Protein arginine N-methyltransferase" evidence="9">
    <location>
        <begin position="158"/>
        <end position="321"/>
    </location>
</feature>
<dbReference type="GO" id="GO:0005634">
    <property type="term" value="C:nucleus"/>
    <property type="evidence" value="ECO:0007669"/>
    <property type="project" value="TreeGrafter"/>
</dbReference>
<evidence type="ECO:0000313" key="11">
    <source>
        <dbReference type="Proteomes" id="UP000193560"/>
    </source>
</evidence>
<dbReference type="Gene3D" id="3.40.50.150">
    <property type="entry name" value="Vaccinia Virus protein VP39"/>
    <property type="match status" value="1"/>
</dbReference>
<feature type="domain" description="Methyltransferase" evidence="8">
    <location>
        <begin position="52"/>
        <end position="126"/>
    </location>
</feature>
<dbReference type="AlphaFoldDB" id="A0A1X2IS59"/>
<dbReference type="SMART" id="SM00320">
    <property type="entry name" value="WD40"/>
    <property type="match status" value="4"/>
</dbReference>
<dbReference type="PANTHER" id="PTHR11006">
    <property type="entry name" value="PROTEIN ARGININE N-METHYLTRANSFERASE"/>
    <property type="match status" value="1"/>
</dbReference>
<proteinExistence type="predicted"/>
<dbReference type="Gene3D" id="2.70.160.11">
    <property type="entry name" value="Hnrnp arginine n-methyltransferase1"/>
    <property type="match status" value="1"/>
</dbReference>
<comment type="catalytic activity">
    <reaction evidence="5">
        <text>L-arginyl-[protein] + S-adenosyl-L-methionine = N(omega)-methyl-L-arginyl-[protein] + S-adenosyl-L-homocysteine + H(+)</text>
        <dbReference type="Rhea" id="RHEA:48100"/>
        <dbReference type="Rhea" id="RHEA-COMP:10532"/>
        <dbReference type="Rhea" id="RHEA-COMP:11990"/>
        <dbReference type="ChEBI" id="CHEBI:15378"/>
        <dbReference type="ChEBI" id="CHEBI:29965"/>
        <dbReference type="ChEBI" id="CHEBI:57856"/>
        <dbReference type="ChEBI" id="CHEBI:59789"/>
        <dbReference type="ChEBI" id="CHEBI:65280"/>
    </reaction>
    <physiologicalReaction direction="left-to-right" evidence="5">
        <dbReference type="Rhea" id="RHEA:48101"/>
    </physiologicalReaction>
</comment>
<evidence type="ECO:0000256" key="5">
    <source>
        <dbReference type="ARBA" id="ARBA00049303"/>
    </source>
</evidence>
<dbReference type="InterPro" id="IPR055135">
    <property type="entry name" value="PRMT_dom"/>
</dbReference>
<keyword evidence="2 7" id="KW-0489">Methyltransferase</keyword>
<dbReference type="InterPro" id="IPR036322">
    <property type="entry name" value="WD40_repeat_dom_sf"/>
</dbReference>
<comment type="caution">
    <text evidence="10">The sequence shown here is derived from an EMBL/GenBank/DDBJ whole genome shotgun (WGS) entry which is preliminary data.</text>
</comment>
<dbReference type="PROSITE" id="PS50896">
    <property type="entry name" value="LISH"/>
    <property type="match status" value="1"/>
</dbReference>
<dbReference type="EC" id="2.1.1.319" evidence="1"/>
<keyword evidence="6" id="KW-0853">WD repeat</keyword>
<dbReference type="PROSITE" id="PS51678">
    <property type="entry name" value="SAM_MT_PRMT"/>
    <property type="match status" value="1"/>
</dbReference>
<reference evidence="10 11" key="1">
    <citation type="submission" date="2016-07" db="EMBL/GenBank/DDBJ databases">
        <title>Pervasive Adenine N6-methylation of Active Genes in Fungi.</title>
        <authorList>
            <consortium name="DOE Joint Genome Institute"/>
            <person name="Mondo S.J."/>
            <person name="Dannebaum R.O."/>
            <person name="Kuo R.C."/>
            <person name="Labutti K."/>
            <person name="Haridas S."/>
            <person name="Kuo A."/>
            <person name="Salamov A."/>
            <person name="Ahrendt S.R."/>
            <person name="Lipzen A."/>
            <person name="Sullivan W."/>
            <person name="Andreopoulos W.B."/>
            <person name="Clum A."/>
            <person name="Lindquist E."/>
            <person name="Daum C."/>
            <person name="Ramamoorthy G.K."/>
            <person name="Gryganskyi A."/>
            <person name="Culley D."/>
            <person name="Magnuson J.K."/>
            <person name="James T.Y."/>
            <person name="O'Malley M.A."/>
            <person name="Stajich J.E."/>
            <person name="Spatafora J.W."/>
            <person name="Visel A."/>
            <person name="Grigoriev I.V."/>
        </authorList>
    </citation>
    <scope>NUCLEOTIDE SEQUENCE [LARGE SCALE GENOMIC DNA]</scope>
    <source>
        <strain evidence="10 11">NRRL 1336</strain>
    </source>
</reference>
<evidence type="ECO:0000256" key="1">
    <source>
        <dbReference type="ARBA" id="ARBA00011925"/>
    </source>
</evidence>
<dbReference type="GO" id="GO:0035242">
    <property type="term" value="F:protein-arginine omega-N asymmetric methyltransferase activity"/>
    <property type="evidence" value="ECO:0007669"/>
    <property type="project" value="UniProtKB-EC"/>
</dbReference>
<dbReference type="InterPro" id="IPR006594">
    <property type="entry name" value="LisH"/>
</dbReference>
<dbReference type="GO" id="GO:0042054">
    <property type="term" value="F:histone methyltransferase activity"/>
    <property type="evidence" value="ECO:0007669"/>
    <property type="project" value="TreeGrafter"/>
</dbReference>
<dbReference type="SUPFAM" id="SSF53335">
    <property type="entry name" value="S-adenosyl-L-methionine-dependent methyltransferases"/>
    <property type="match status" value="1"/>
</dbReference>
<keyword evidence="4 7" id="KW-0949">S-adenosyl-L-methionine</keyword>
<dbReference type="Pfam" id="PF00400">
    <property type="entry name" value="WD40"/>
    <property type="match status" value="4"/>
</dbReference>
<keyword evidence="11" id="KW-1185">Reference proteome</keyword>
<dbReference type="Pfam" id="PF22528">
    <property type="entry name" value="PRMT_C"/>
    <property type="match status" value="1"/>
</dbReference>
<dbReference type="InterPro" id="IPR029063">
    <property type="entry name" value="SAM-dependent_MTases_sf"/>
</dbReference>
<dbReference type="Proteomes" id="UP000193560">
    <property type="component" value="Unassembled WGS sequence"/>
</dbReference>
<evidence type="ECO:0000256" key="7">
    <source>
        <dbReference type="PROSITE-ProRule" id="PRU01015"/>
    </source>
</evidence>
<dbReference type="Gene3D" id="2.130.10.10">
    <property type="entry name" value="YVTN repeat-like/Quinoprotein amine dehydrogenase"/>
    <property type="match status" value="2"/>
</dbReference>
<evidence type="ECO:0000256" key="4">
    <source>
        <dbReference type="ARBA" id="ARBA00022691"/>
    </source>
</evidence>
<name>A0A1X2IS59_9FUNG</name>
<accession>A0A1X2IS59</accession>
<evidence type="ECO:0000256" key="3">
    <source>
        <dbReference type="ARBA" id="ARBA00022679"/>
    </source>
</evidence>
<protein>
    <recommendedName>
        <fullName evidence="1">type I protein arginine methyltransferase</fullName>
        <ecNumber evidence="1">2.1.1.319</ecNumber>
    </recommendedName>
</protein>